<dbReference type="InterPro" id="IPR036188">
    <property type="entry name" value="FAD/NAD-bd_sf"/>
</dbReference>
<keyword evidence="7" id="KW-1185">Reference proteome</keyword>
<dbReference type="PRINTS" id="PR00420">
    <property type="entry name" value="RNGMNOXGNASE"/>
</dbReference>
<dbReference type="PANTHER" id="PTHR43876">
    <property type="entry name" value="UBIQUINONE BIOSYNTHESIS MONOOXYGENASE COQ6, MITOCHONDRIAL"/>
    <property type="match status" value="1"/>
</dbReference>
<evidence type="ECO:0000256" key="1">
    <source>
        <dbReference type="ARBA" id="ARBA00022630"/>
    </source>
</evidence>
<feature type="domain" description="FAD-binding" evidence="5">
    <location>
        <begin position="5"/>
        <end position="368"/>
    </location>
</feature>
<gene>
    <name evidence="6" type="ORF">B0J12DRAFT_713362</name>
</gene>
<protein>
    <recommendedName>
        <fullName evidence="5">FAD-binding domain-containing protein</fullName>
    </recommendedName>
</protein>
<evidence type="ECO:0000256" key="4">
    <source>
        <dbReference type="SAM" id="MobiDB-lite"/>
    </source>
</evidence>
<dbReference type="EMBL" id="JAGTJR010000035">
    <property type="protein sequence ID" value="KAH7036394.1"/>
    <property type="molecule type" value="Genomic_DNA"/>
</dbReference>
<evidence type="ECO:0000256" key="2">
    <source>
        <dbReference type="ARBA" id="ARBA00022827"/>
    </source>
</evidence>
<sequence length="454" mass="49822">MPIKNVIIAGAGPSGLLLALLLARHPSPDPIQITLFDAAEGLDPRPRAAYYGPAAIDTLSRAGVLADMRARGFDPRWMTWKKLWSAARHAAAPGEGAELLAKIDLDSGWDRQVCLALDELGALLAEHLGRCANARIVWGARVVGVGGQGEGEAKAWVDVEMAGEEGAKRVERREADFVVGCDGASSQVRRLLFGEKAGFPGRTWDEQIVAANVYYDFTKWGYHDVQFFIHPEHFHMVARLCGPPREYWRVSYGERSGLTHEQLLERVPEKFAAMLPGNPQPGDYEVVGFSPYRVHQRLAPSMRVGRVLLAADAAHLCNPFGGLGLTGGIVDVGGLYDCLAGIHDGLADESILDVYSDVRRKMWTDVIDPISSENIRRLFAQDPEKAAETDEFLKLVNRVEKDEELRKQFRASLHAIEYDFKQHYRNAEAANGQDGAAKEAEKSEDVAISGAVAA</sequence>
<accession>A0ABQ8FYL0</accession>
<organism evidence="6 7">
    <name type="scientific">Macrophomina phaseolina</name>
    <dbReference type="NCBI Taxonomy" id="35725"/>
    <lineage>
        <taxon>Eukaryota</taxon>
        <taxon>Fungi</taxon>
        <taxon>Dikarya</taxon>
        <taxon>Ascomycota</taxon>
        <taxon>Pezizomycotina</taxon>
        <taxon>Dothideomycetes</taxon>
        <taxon>Dothideomycetes incertae sedis</taxon>
        <taxon>Botryosphaeriales</taxon>
        <taxon>Botryosphaeriaceae</taxon>
        <taxon>Macrophomina</taxon>
    </lineage>
</organism>
<evidence type="ECO:0000313" key="7">
    <source>
        <dbReference type="Proteomes" id="UP000774617"/>
    </source>
</evidence>
<dbReference type="Proteomes" id="UP000774617">
    <property type="component" value="Unassembled WGS sequence"/>
</dbReference>
<evidence type="ECO:0000256" key="3">
    <source>
        <dbReference type="ARBA" id="ARBA00023002"/>
    </source>
</evidence>
<evidence type="ECO:0000313" key="6">
    <source>
        <dbReference type="EMBL" id="KAH7036394.1"/>
    </source>
</evidence>
<dbReference type="PANTHER" id="PTHR43876:SF18">
    <property type="entry name" value="PUTATIVE (AFU_ORTHOLOGUE AFUA_3G09540)-RELATED"/>
    <property type="match status" value="1"/>
</dbReference>
<keyword evidence="3" id="KW-0560">Oxidoreductase</keyword>
<dbReference type="SUPFAM" id="SSF51905">
    <property type="entry name" value="FAD/NAD(P)-binding domain"/>
    <property type="match status" value="1"/>
</dbReference>
<feature type="compositionally biased region" description="Basic and acidic residues" evidence="4">
    <location>
        <begin position="436"/>
        <end position="445"/>
    </location>
</feature>
<dbReference type="Gene3D" id="3.50.50.60">
    <property type="entry name" value="FAD/NAD(P)-binding domain"/>
    <property type="match status" value="1"/>
</dbReference>
<name>A0ABQ8FYL0_9PEZI</name>
<dbReference type="Gene3D" id="3.30.70.2450">
    <property type="match status" value="1"/>
</dbReference>
<reference evidence="6 7" key="1">
    <citation type="journal article" date="2021" name="Nat. Commun.">
        <title>Genetic determinants of endophytism in the Arabidopsis root mycobiome.</title>
        <authorList>
            <person name="Mesny F."/>
            <person name="Miyauchi S."/>
            <person name="Thiergart T."/>
            <person name="Pickel B."/>
            <person name="Atanasova L."/>
            <person name="Karlsson M."/>
            <person name="Huettel B."/>
            <person name="Barry K.W."/>
            <person name="Haridas S."/>
            <person name="Chen C."/>
            <person name="Bauer D."/>
            <person name="Andreopoulos W."/>
            <person name="Pangilinan J."/>
            <person name="LaButti K."/>
            <person name="Riley R."/>
            <person name="Lipzen A."/>
            <person name="Clum A."/>
            <person name="Drula E."/>
            <person name="Henrissat B."/>
            <person name="Kohler A."/>
            <person name="Grigoriev I.V."/>
            <person name="Martin F.M."/>
            <person name="Hacquard S."/>
        </authorList>
    </citation>
    <scope>NUCLEOTIDE SEQUENCE [LARGE SCALE GENOMIC DNA]</scope>
    <source>
        <strain evidence="6 7">MPI-SDFR-AT-0080</strain>
    </source>
</reference>
<feature type="region of interest" description="Disordered" evidence="4">
    <location>
        <begin position="431"/>
        <end position="454"/>
    </location>
</feature>
<evidence type="ECO:0000259" key="5">
    <source>
        <dbReference type="Pfam" id="PF01494"/>
    </source>
</evidence>
<proteinExistence type="predicted"/>
<comment type="caution">
    <text evidence="6">The sequence shown here is derived from an EMBL/GenBank/DDBJ whole genome shotgun (WGS) entry which is preliminary data.</text>
</comment>
<keyword evidence="2" id="KW-0274">FAD</keyword>
<dbReference type="Pfam" id="PF01494">
    <property type="entry name" value="FAD_binding_3"/>
    <property type="match status" value="1"/>
</dbReference>
<dbReference type="InterPro" id="IPR051205">
    <property type="entry name" value="UbiH/COQ6_monooxygenase"/>
</dbReference>
<keyword evidence="1" id="KW-0285">Flavoprotein</keyword>
<dbReference type="InterPro" id="IPR002938">
    <property type="entry name" value="FAD-bd"/>
</dbReference>